<accession>A0A0P1H870</accession>
<evidence type="ECO:0000313" key="3">
    <source>
        <dbReference type="EMBL" id="UWQ43813.1"/>
    </source>
</evidence>
<dbReference type="InterPro" id="IPR012349">
    <property type="entry name" value="Split_barrel_FMN-bd"/>
</dbReference>
<reference evidence="2 4" key="1">
    <citation type="submission" date="2015-09" db="EMBL/GenBank/DDBJ databases">
        <authorList>
            <consortium name="Swine Surveillance"/>
        </authorList>
    </citation>
    <scope>NUCLEOTIDE SEQUENCE [LARGE SCALE GENOMIC DNA]</scope>
    <source>
        <strain evidence="2 4">CECT 8399</strain>
    </source>
</reference>
<evidence type="ECO:0000259" key="1">
    <source>
        <dbReference type="Pfam" id="PF16242"/>
    </source>
</evidence>
<reference evidence="3" key="2">
    <citation type="submission" date="2021-08" db="EMBL/GenBank/DDBJ databases">
        <authorList>
            <person name="Nwanade C."/>
            <person name="Wang M."/>
            <person name="Masoudi A."/>
            <person name="Yu Z."/>
            <person name="Liu J."/>
        </authorList>
    </citation>
    <scope>NUCLEOTIDE SEQUENCE</scope>
    <source>
        <strain evidence="3">S166</strain>
        <plasmid evidence="3">unnamed4</plasmid>
    </source>
</reference>
<dbReference type="STRING" id="1396826.PHA8399_01651"/>
<evidence type="ECO:0000313" key="5">
    <source>
        <dbReference type="Proteomes" id="UP001058514"/>
    </source>
</evidence>
<evidence type="ECO:0000313" key="2">
    <source>
        <dbReference type="EMBL" id="CUH99529.1"/>
    </source>
</evidence>
<evidence type="ECO:0000313" key="4">
    <source>
        <dbReference type="Proteomes" id="UP000051326"/>
    </source>
</evidence>
<dbReference type="EMBL" id="CYSR01000020">
    <property type="protein sequence ID" value="CUH99529.1"/>
    <property type="molecule type" value="Genomic_DNA"/>
</dbReference>
<proteinExistence type="predicted"/>
<dbReference type="RefSeq" id="WP_027245959.1">
    <property type="nucleotide sequence ID" value="NZ_CP041163.1"/>
</dbReference>
<dbReference type="Proteomes" id="UP001058514">
    <property type="component" value="Plasmid unnamed4"/>
</dbReference>
<gene>
    <name evidence="3" type="ORF">K3718_20680</name>
    <name evidence="2" type="ORF">PHA8399_01651</name>
</gene>
<dbReference type="Pfam" id="PF16242">
    <property type="entry name" value="Pyrid_ox_like"/>
    <property type="match status" value="1"/>
</dbReference>
<keyword evidence="5" id="KW-1185">Reference proteome</keyword>
<dbReference type="Gene3D" id="2.30.110.10">
    <property type="entry name" value="Electron Transport, Fmn-binding Protein, Chain A"/>
    <property type="match status" value="1"/>
</dbReference>
<keyword evidence="3" id="KW-0614">Plasmid</keyword>
<organism evidence="2 4">
    <name type="scientific">Leisingera aquaemixtae</name>
    <dbReference type="NCBI Taxonomy" id="1396826"/>
    <lineage>
        <taxon>Bacteria</taxon>
        <taxon>Pseudomonadati</taxon>
        <taxon>Pseudomonadota</taxon>
        <taxon>Alphaproteobacteria</taxon>
        <taxon>Rhodobacterales</taxon>
        <taxon>Roseobacteraceae</taxon>
        <taxon>Leisingera</taxon>
    </lineage>
</organism>
<geneLocation type="plasmid" evidence="3 5">
    <name>unnamed4</name>
</geneLocation>
<sequence>MARRPDSDADAAAQLWKRLEDTRTGMLSVDGSSQHPQPMSHFSDPDSGEIWFITSADTDLVAAVGLGAEATFCYQSQKGDYHASVKGPLVVYQSEEKLDSLWSPPVAAWFEKGREDPKVTLLQLTPREAAIWASDSNPILVGLKMLNAAMRDDVSEPDVGIHRVINFSDVA</sequence>
<protein>
    <submittedName>
        <fullName evidence="2">Putative stress protein (General stress protein 26)</fullName>
    </submittedName>
    <submittedName>
        <fullName evidence="3">Pyridoxamine 5'-phosphate oxidase family protein</fullName>
    </submittedName>
</protein>
<dbReference type="SUPFAM" id="SSF50475">
    <property type="entry name" value="FMN-binding split barrel"/>
    <property type="match status" value="1"/>
</dbReference>
<feature type="domain" description="General stress protein FMN-binding split barrel" evidence="1">
    <location>
        <begin position="10"/>
        <end position="151"/>
    </location>
</feature>
<dbReference type="PANTHER" id="PTHR34818">
    <property type="entry name" value="PROTEIN BLI-3"/>
    <property type="match status" value="1"/>
</dbReference>
<name>A0A0P1H870_9RHOB</name>
<dbReference type="AlphaFoldDB" id="A0A0P1H870"/>
<dbReference type="InterPro" id="IPR038725">
    <property type="entry name" value="YdaG_split_barrel_FMN-bd"/>
</dbReference>
<dbReference type="InterPro" id="IPR052917">
    <property type="entry name" value="Stress-Dev_Protein"/>
</dbReference>
<dbReference type="Proteomes" id="UP000051326">
    <property type="component" value="Unassembled WGS sequence"/>
</dbReference>
<dbReference type="PANTHER" id="PTHR34818:SF1">
    <property type="entry name" value="PROTEIN BLI-3"/>
    <property type="match status" value="1"/>
</dbReference>
<dbReference type="EMBL" id="CP081055">
    <property type="protein sequence ID" value="UWQ43813.1"/>
    <property type="molecule type" value="Genomic_DNA"/>
</dbReference>